<sequence length="270" mass="29500">MTNRAARGEALLTFEDYCEAIVAQTDLLARHVKGADPTAPVPTCPGWDLGRLLRHVGGDHRWAEDIVRTRTTEPIDDGMVNDPAAYAHLDDSALGGWLGEGATRLAGTLRAAGPDVPVWTPADEQLVEQSARFWARRMTYETLLHRADAALVTGAEFEVEESLALDAVEEWLEFSTVPEAYAPLPGVPELLGPGRTLRFDAGSAGAWLLDLSEERPVWRRGTGEASVSVCGPVTDLLLFLYARPAPGVETRGDSELLDLWLGRTRFWLEA</sequence>
<dbReference type="InterPro" id="IPR017517">
    <property type="entry name" value="Maleyloyr_isom"/>
</dbReference>
<dbReference type="PANTHER" id="PTHR40758">
    <property type="entry name" value="CONSERVED PROTEIN"/>
    <property type="match status" value="1"/>
</dbReference>
<dbReference type="InterPro" id="IPR024344">
    <property type="entry name" value="MDMPI_metal-binding"/>
</dbReference>
<dbReference type="AlphaFoldDB" id="A0AAW8F8N2"/>
<evidence type="ECO:0000313" key="3">
    <source>
        <dbReference type="Proteomes" id="UP001234216"/>
    </source>
</evidence>
<dbReference type="PANTHER" id="PTHR40758:SF1">
    <property type="entry name" value="CONSERVED PROTEIN"/>
    <property type="match status" value="1"/>
</dbReference>
<reference evidence="2" key="1">
    <citation type="submission" date="2023-07" db="EMBL/GenBank/DDBJ databases">
        <title>Comparative genomics of wheat-associated soil bacteria to identify genetic determinants of phenazine resistance.</title>
        <authorList>
            <person name="Mouncey N."/>
        </authorList>
    </citation>
    <scope>NUCLEOTIDE SEQUENCE</scope>
    <source>
        <strain evidence="2">V4I22</strain>
    </source>
</reference>
<proteinExistence type="predicted"/>
<dbReference type="EMBL" id="JAUSZV010000005">
    <property type="protein sequence ID" value="MDQ0905510.1"/>
    <property type="molecule type" value="Genomic_DNA"/>
</dbReference>
<dbReference type="InterPro" id="IPR034660">
    <property type="entry name" value="DinB/YfiT-like"/>
</dbReference>
<dbReference type="Pfam" id="PF11716">
    <property type="entry name" value="MDMPI_N"/>
    <property type="match status" value="1"/>
</dbReference>
<comment type="caution">
    <text evidence="2">The sequence shown here is derived from an EMBL/GenBank/DDBJ whole genome shotgun (WGS) entry which is preliminary data.</text>
</comment>
<dbReference type="NCBIfam" id="TIGR03083">
    <property type="entry name" value="maleylpyruvate isomerase family mycothiol-dependent enzyme"/>
    <property type="match status" value="1"/>
</dbReference>
<feature type="domain" description="Mycothiol-dependent maleylpyruvate isomerase metal-binding" evidence="1">
    <location>
        <begin position="19"/>
        <end position="150"/>
    </location>
</feature>
<name>A0AAW8F8N2_9ACTN</name>
<dbReference type="GO" id="GO:0046872">
    <property type="term" value="F:metal ion binding"/>
    <property type="evidence" value="ECO:0007669"/>
    <property type="project" value="InterPro"/>
</dbReference>
<organism evidence="2 3">
    <name type="scientific">Streptomyces canus</name>
    <dbReference type="NCBI Taxonomy" id="58343"/>
    <lineage>
        <taxon>Bacteria</taxon>
        <taxon>Bacillati</taxon>
        <taxon>Actinomycetota</taxon>
        <taxon>Actinomycetes</taxon>
        <taxon>Kitasatosporales</taxon>
        <taxon>Streptomycetaceae</taxon>
        <taxon>Streptomyces</taxon>
        <taxon>Streptomyces aurantiacus group</taxon>
    </lineage>
</organism>
<evidence type="ECO:0000313" key="2">
    <source>
        <dbReference type="EMBL" id="MDQ0905510.1"/>
    </source>
</evidence>
<protein>
    <submittedName>
        <fullName evidence="2">Uncharacterized protein (TIGR03083 family)</fullName>
    </submittedName>
</protein>
<dbReference type="SUPFAM" id="SSF109854">
    <property type="entry name" value="DinB/YfiT-like putative metalloenzymes"/>
    <property type="match status" value="1"/>
</dbReference>
<evidence type="ECO:0000259" key="1">
    <source>
        <dbReference type="Pfam" id="PF11716"/>
    </source>
</evidence>
<dbReference type="RefSeq" id="WP_306972983.1">
    <property type="nucleotide sequence ID" value="NZ_JAUSZV010000005.1"/>
</dbReference>
<dbReference type="GO" id="GO:0005886">
    <property type="term" value="C:plasma membrane"/>
    <property type="evidence" value="ECO:0007669"/>
    <property type="project" value="TreeGrafter"/>
</dbReference>
<dbReference type="Proteomes" id="UP001234216">
    <property type="component" value="Unassembled WGS sequence"/>
</dbReference>
<accession>A0AAW8F8N2</accession>
<gene>
    <name evidence="2" type="ORF">QFZ22_001495</name>
</gene>